<dbReference type="AlphaFoldDB" id="A0A1E2UMU4"/>
<evidence type="ECO:0000256" key="1">
    <source>
        <dbReference type="ARBA" id="ARBA00004651"/>
    </source>
</evidence>
<evidence type="ECO:0000256" key="2">
    <source>
        <dbReference type="ARBA" id="ARBA00022475"/>
    </source>
</evidence>
<dbReference type="Pfam" id="PF03899">
    <property type="entry name" value="ATP-synt_I"/>
    <property type="match status" value="1"/>
</dbReference>
<dbReference type="EMBL" id="LVJZ01000003">
    <property type="protein sequence ID" value="ODB96037.1"/>
    <property type="molecule type" value="Genomic_DNA"/>
</dbReference>
<gene>
    <name evidence="7" type="ORF">A3196_04230</name>
</gene>
<evidence type="ECO:0000256" key="6">
    <source>
        <dbReference type="SAM" id="Phobius"/>
    </source>
</evidence>
<accession>A0A1E2UMU4</accession>
<feature type="transmembrane region" description="Helical" evidence="6">
    <location>
        <begin position="100"/>
        <end position="120"/>
    </location>
</feature>
<name>A0A1E2UMU4_9GAMM</name>
<keyword evidence="5 6" id="KW-0472">Membrane</keyword>
<feature type="transmembrane region" description="Helical" evidence="6">
    <location>
        <begin position="36"/>
        <end position="54"/>
    </location>
</feature>
<evidence type="ECO:0000313" key="7">
    <source>
        <dbReference type="EMBL" id="ODB96037.1"/>
    </source>
</evidence>
<evidence type="ECO:0000313" key="8">
    <source>
        <dbReference type="Proteomes" id="UP000094849"/>
    </source>
</evidence>
<evidence type="ECO:0000256" key="5">
    <source>
        <dbReference type="ARBA" id="ARBA00023136"/>
    </source>
</evidence>
<keyword evidence="8" id="KW-1185">Reference proteome</keyword>
<sequence>MQLTGNSQIRTIVVLQIGASLILGLGLLYFGKNAALSGFIGAFIAATANGYFAFRSFVHYRAQQPEKIAGRLFGAEIQKMVMTGILFGLTIVNFDSVNIGLLLGCYLIVQVAVPLIVLIYQDRQHS</sequence>
<feature type="transmembrane region" description="Helical" evidence="6">
    <location>
        <begin position="12"/>
        <end position="30"/>
    </location>
</feature>
<dbReference type="Proteomes" id="UP000094849">
    <property type="component" value="Unassembled WGS sequence"/>
</dbReference>
<proteinExistence type="predicted"/>
<comment type="subcellular location">
    <subcellularLocation>
        <location evidence="1">Cell membrane</location>
        <topology evidence="1">Multi-pass membrane protein</topology>
    </subcellularLocation>
</comment>
<organism evidence="7 8">
    <name type="scientific">Candidatus Thiodiazotropha endoloripes</name>
    <dbReference type="NCBI Taxonomy" id="1818881"/>
    <lineage>
        <taxon>Bacteria</taxon>
        <taxon>Pseudomonadati</taxon>
        <taxon>Pseudomonadota</taxon>
        <taxon>Gammaproteobacteria</taxon>
        <taxon>Chromatiales</taxon>
        <taxon>Sedimenticolaceae</taxon>
        <taxon>Candidatus Thiodiazotropha</taxon>
    </lineage>
</organism>
<keyword evidence="3 6" id="KW-0812">Transmembrane</keyword>
<keyword evidence="2" id="KW-1003">Cell membrane</keyword>
<dbReference type="STRING" id="1818881.A3196_04230"/>
<protein>
    <recommendedName>
        <fullName evidence="9">F0F1 ATP synthase subunit I</fullName>
    </recommendedName>
</protein>
<dbReference type="RefSeq" id="WP_069003195.1">
    <property type="nucleotide sequence ID" value="NZ_LVJW01000006.1"/>
</dbReference>
<comment type="caution">
    <text evidence="7">The sequence shown here is derived from an EMBL/GenBank/DDBJ whole genome shotgun (WGS) entry which is preliminary data.</text>
</comment>
<reference evidence="7 8" key="1">
    <citation type="submission" date="2016-03" db="EMBL/GenBank/DDBJ databases">
        <title>Chemosynthetic sulphur-oxidizing symbionts of marine invertebrate animals are capable of nitrogen fixation.</title>
        <authorList>
            <person name="Petersen J.M."/>
            <person name="Kemper A."/>
            <person name="Gruber-Vodicka H."/>
            <person name="Cardini U."/>
            <person name="Geest Mvander."/>
            <person name="Kleiner M."/>
            <person name="Bulgheresi S."/>
            <person name="Fussmann M."/>
            <person name="Herbold C."/>
            <person name="Seah B.K.B."/>
            <person name="Antony C.Paul."/>
            <person name="Liu D."/>
            <person name="Belitz A."/>
            <person name="Weber M."/>
        </authorList>
    </citation>
    <scope>NUCLEOTIDE SEQUENCE [LARGE SCALE GENOMIC DNA]</scope>
    <source>
        <strain evidence="7">G_D</strain>
    </source>
</reference>
<feature type="transmembrane region" description="Helical" evidence="6">
    <location>
        <begin position="75"/>
        <end position="94"/>
    </location>
</feature>
<keyword evidence="4 6" id="KW-1133">Transmembrane helix</keyword>
<evidence type="ECO:0000256" key="4">
    <source>
        <dbReference type="ARBA" id="ARBA00022989"/>
    </source>
</evidence>
<dbReference type="InterPro" id="IPR005598">
    <property type="entry name" value="ATP_synth_I"/>
</dbReference>
<evidence type="ECO:0008006" key="9">
    <source>
        <dbReference type="Google" id="ProtNLM"/>
    </source>
</evidence>
<dbReference type="GO" id="GO:0005886">
    <property type="term" value="C:plasma membrane"/>
    <property type="evidence" value="ECO:0007669"/>
    <property type="project" value="UniProtKB-SubCell"/>
</dbReference>
<evidence type="ECO:0000256" key="3">
    <source>
        <dbReference type="ARBA" id="ARBA00022692"/>
    </source>
</evidence>